<dbReference type="RefSeq" id="WP_380897295.1">
    <property type="nucleotide sequence ID" value="NZ_JBHTKY010000020.1"/>
</dbReference>
<keyword evidence="2" id="KW-0175">Coiled coil</keyword>
<feature type="domain" description="NodB homology" evidence="3">
    <location>
        <begin position="39"/>
        <end position="145"/>
    </location>
</feature>
<keyword evidence="4" id="KW-0378">Hydrolase</keyword>
<dbReference type="Gene3D" id="3.20.20.370">
    <property type="entry name" value="Glycoside hydrolase/deacetylase"/>
    <property type="match status" value="1"/>
</dbReference>
<dbReference type="PANTHER" id="PTHR34216:SF11">
    <property type="entry name" value="CHITOOLIGOSACCHARIDE DEACETYLASE"/>
    <property type="match status" value="1"/>
</dbReference>
<evidence type="ECO:0000256" key="2">
    <source>
        <dbReference type="SAM" id="Coils"/>
    </source>
</evidence>
<evidence type="ECO:0000259" key="3">
    <source>
        <dbReference type="PROSITE" id="PS51677"/>
    </source>
</evidence>
<keyword evidence="1" id="KW-0732">Signal</keyword>
<evidence type="ECO:0000256" key="1">
    <source>
        <dbReference type="ARBA" id="ARBA00022729"/>
    </source>
</evidence>
<dbReference type="InterPro" id="IPR002509">
    <property type="entry name" value="NODB_dom"/>
</dbReference>
<dbReference type="PROSITE" id="PS51677">
    <property type="entry name" value="NODB"/>
    <property type="match status" value="1"/>
</dbReference>
<comment type="caution">
    <text evidence="4">The sequence shown here is derived from an EMBL/GenBank/DDBJ whole genome shotgun (WGS) entry which is preliminary data.</text>
</comment>
<feature type="coiled-coil region" evidence="2">
    <location>
        <begin position="112"/>
        <end position="139"/>
    </location>
</feature>
<dbReference type="Proteomes" id="UP001597205">
    <property type="component" value="Unassembled WGS sequence"/>
</dbReference>
<organism evidence="4 5">
    <name type="scientific">Sphingobacterium daejeonense</name>
    <dbReference type="NCBI Taxonomy" id="371142"/>
    <lineage>
        <taxon>Bacteria</taxon>
        <taxon>Pseudomonadati</taxon>
        <taxon>Bacteroidota</taxon>
        <taxon>Sphingobacteriia</taxon>
        <taxon>Sphingobacteriales</taxon>
        <taxon>Sphingobacteriaceae</taxon>
        <taxon>Sphingobacterium</taxon>
    </lineage>
</organism>
<keyword evidence="5" id="KW-1185">Reference proteome</keyword>
<dbReference type="Gene3D" id="2.60.120.260">
    <property type="entry name" value="Galactose-binding domain-like"/>
    <property type="match status" value="1"/>
</dbReference>
<dbReference type="GO" id="GO:0016787">
    <property type="term" value="F:hydrolase activity"/>
    <property type="evidence" value="ECO:0007669"/>
    <property type="project" value="UniProtKB-KW"/>
</dbReference>
<sequence>MKNKIMNLPINILLFLFLFQVPEISLGQENFPWPEGKKFAISLSFDDSRKSNLDYGIPILNQYGVKGTFYVHPQVVKENLKEWKDAILKGHEIGNHTLVHPCSENFIWSRNKSLEEYSLESMREELEQASQQIYELLGVKPISFAFTCGQTYVGRGAGKRSYAPLIADLFVSGRGWLNEAPADPYYLDLAEVNGMKMDDIDFEDILPVINYAREKNLWLVLVGHDTKPDNSEQTTRLKFLEDMGKYINEHSDIWSATVGEIARYVQTTRTNGRKINHEPLPIQSDADGNFVLKASLGKGDGPKIEYMPEWKAYGWWTSRDSVVWNIDVRKSGKYLIELEWSISDEEAGKPMVFQIGEKQIIKTIHSSGSWETFKKIQLGILDITKGKHKVIVKPKDQNAKGHFMDLKTLNLIRQ</sequence>
<dbReference type="InterPro" id="IPR051398">
    <property type="entry name" value="Polysacch_Deacetylase"/>
</dbReference>
<dbReference type="EMBL" id="JBHTKY010000020">
    <property type="protein sequence ID" value="MFD1166547.1"/>
    <property type="molecule type" value="Genomic_DNA"/>
</dbReference>
<reference evidence="5" key="1">
    <citation type="journal article" date="2019" name="Int. J. Syst. Evol. Microbiol.">
        <title>The Global Catalogue of Microorganisms (GCM) 10K type strain sequencing project: providing services to taxonomists for standard genome sequencing and annotation.</title>
        <authorList>
            <consortium name="The Broad Institute Genomics Platform"/>
            <consortium name="The Broad Institute Genome Sequencing Center for Infectious Disease"/>
            <person name="Wu L."/>
            <person name="Ma J."/>
        </authorList>
    </citation>
    <scope>NUCLEOTIDE SEQUENCE [LARGE SCALE GENOMIC DNA]</scope>
    <source>
        <strain evidence="5">CCUG 52468</strain>
    </source>
</reference>
<dbReference type="EC" id="3.-.-.-" evidence="4"/>
<dbReference type="CDD" id="cd10967">
    <property type="entry name" value="CE4_GLA_like_6s"/>
    <property type="match status" value="1"/>
</dbReference>
<proteinExistence type="predicted"/>
<evidence type="ECO:0000313" key="4">
    <source>
        <dbReference type="EMBL" id="MFD1166547.1"/>
    </source>
</evidence>
<dbReference type="PANTHER" id="PTHR34216">
    <property type="match status" value="1"/>
</dbReference>
<gene>
    <name evidence="4" type="ORF">ACFQ2C_13110</name>
</gene>
<protein>
    <submittedName>
        <fullName evidence="4">Polysaccharide deacetylase family protein</fullName>
        <ecNumber evidence="4">3.-.-.-</ecNumber>
    </submittedName>
</protein>
<dbReference type="SUPFAM" id="SSF88713">
    <property type="entry name" value="Glycoside hydrolase/deacetylase"/>
    <property type="match status" value="1"/>
</dbReference>
<name>A0ABW3RNL1_9SPHI</name>
<accession>A0ABW3RNL1</accession>
<dbReference type="InterPro" id="IPR011330">
    <property type="entry name" value="Glyco_hydro/deAcase_b/a-brl"/>
</dbReference>
<evidence type="ECO:0000313" key="5">
    <source>
        <dbReference type="Proteomes" id="UP001597205"/>
    </source>
</evidence>
<dbReference type="Pfam" id="PF01522">
    <property type="entry name" value="Polysacc_deac_1"/>
    <property type="match status" value="1"/>
</dbReference>